<evidence type="ECO:0000313" key="3">
    <source>
        <dbReference type="Proteomes" id="UP000215902"/>
    </source>
</evidence>
<feature type="region of interest" description="Disordered" evidence="1">
    <location>
        <begin position="56"/>
        <end position="118"/>
    </location>
</feature>
<feature type="compositionally biased region" description="Low complexity" evidence="1">
    <location>
        <begin position="95"/>
        <end position="111"/>
    </location>
</feature>
<accession>A0A267F3T6</accession>
<sequence length="375" mass="38679">SPIRPMTQHWTAIPFLKNIDESKRTLPSKADIIRCVPAHLRHCRLLFADGFVSPSSAANSVVDQPTPRVGCRGRGVRKRCPVNGAAKPQPPQPLSPQSSSTASSLTSTSQSYGRSRGRGLRQLKISTPLLSESASDEDVGGCDRLGQFEECYGPKTNGSANSCAILADAADSPSLAASLSVPSADTVAGAIGVSGSGTDYITGAIGVSGSGTDDVAGAVGVSGSGTDDVAGAVGVSGADDVTCADAIPRLDSSELSTEDSVSGAEDLGQLRISGLCSDAIHAFKRDFMLDRQQKLRRRRGGADRCSEEVDPDGLYAILRAFSSIGIVSVVVRSEDGAGVDSLLVELAQSSLASYCINGLSLPCDCLVTCSLVSEQ</sequence>
<dbReference type="EMBL" id="NIVC01001451">
    <property type="protein sequence ID" value="PAA67817.1"/>
    <property type="molecule type" value="Genomic_DNA"/>
</dbReference>
<reference evidence="2 3" key="1">
    <citation type="submission" date="2017-06" db="EMBL/GenBank/DDBJ databases">
        <title>A platform for efficient transgenesis in Macrostomum lignano, a flatworm model organism for stem cell research.</title>
        <authorList>
            <person name="Berezikov E."/>
        </authorList>
    </citation>
    <scope>NUCLEOTIDE SEQUENCE [LARGE SCALE GENOMIC DNA]</scope>
    <source>
        <strain evidence="2">DV1</strain>
        <tissue evidence="2">Whole organism</tissue>
    </source>
</reference>
<proteinExistence type="predicted"/>
<gene>
    <name evidence="2" type="ORF">BOX15_Mlig024777g4</name>
</gene>
<keyword evidence="3" id="KW-1185">Reference proteome</keyword>
<protein>
    <submittedName>
        <fullName evidence="2">Uncharacterized protein</fullName>
    </submittedName>
</protein>
<evidence type="ECO:0000313" key="2">
    <source>
        <dbReference type="EMBL" id="PAA67817.1"/>
    </source>
</evidence>
<evidence type="ECO:0000256" key="1">
    <source>
        <dbReference type="SAM" id="MobiDB-lite"/>
    </source>
</evidence>
<dbReference type="Proteomes" id="UP000215902">
    <property type="component" value="Unassembled WGS sequence"/>
</dbReference>
<name>A0A267F3T6_9PLAT</name>
<organism evidence="2 3">
    <name type="scientific">Macrostomum lignano</name>
    <dbReference type="NCBI Taxonomy" id="282301"/>
    <lineage>
        <taxon>Eukaryota</taxon>
        <taxon>Metazoa</taxon>
        <taxon>Spiralia</taxon>
        <taxon>Lophotrochozoa</taxon>
        <taxon>Platyhelminthes</taxon>
        <taxon>Rhabditophora</taxon>
        <taxon>Macrostomorpha</taxon>
        <taxon>Macrostomida</taxon>
        <taxon>Macrostomidae</taxon>
        <taxon>Macrostomum</taxon>
    </lineage>
</organism>
<comment type="caution">
    <text evidence="2">The sequence shown here is derived from an EMBL/GenBank/DDBJ whole genome shotgun (WGS) entry which is preliminary data.</text>
</comment>
<dbReference type="AlphaFoldDB" id="A0A267F3T6"/>
<feature type="non-terminal residue" evidence="2">
    <location>
        <position position="1"/>
    </location>
</feature>